<keyword evidence="5" id="KW-0805">Transcription regulation</keyword>
<keyword evidence="3 8" id="KW-0597">Phosphoprotein</keyword>
<dbReference type="InterPro" id="IPR011006">
    <property type="entry name" value="CheY-like_superfamily"/>
</dbReference>
<dbReference type="CDD" id="cd17536">
    <property type="entry name" value="REC_YesN-like"/>
    <property type="match status" value="1"/>
</dbReference>
<name>A0A167AQN5_9BACL</name>
<protein>
    <recommendedName>
        <fullName evidence="14">AraC family transcriptional regulator</fullName>
    </recommendedName>
</protein>
<evidence type="ECO:0000313" key="12">
    <source>
        <dbReference type="EMBL" id="OAB71319.1"/>
    </source>
</evidence>
<dbReference type="Gene3D" id="3.40.50.2300">
    <property type="match status" value="1"/>
</dbReference>
<evidence type="ECO:0000256" key="2">
    <source>
        <dbReference type="ARBA" id="ARBA00022490"/>
    </source>
</evidence>
<dbReference type="OrthoDB" id="9794370at2"/>
<dbReference type="GO" id="GO:0000160">
    <property type="term" value="P:phosphorelay signal transduction system"/>
    <property type="evidence" value="ECO:0007669"/>
    <property type="project" value="UniProtKB-KW"/>
</dbReference>
<dbReference type="GO" id="GO:0043565">
    <property type="term" value="F:sequence-specific DNA binding"/>
    <property type="evidence" value="ECO:0007669"/>
    <property type="project" value="InterPro"/>
</dbReference>
<feature type="domain" description="Response regulatory" evidence="11">
    <location>
        <begin position="3"/>
        <end position="120"/>
    </location>
</feature>
<dbReference type="RefSeq" id="WP_068661232.1">
    <property type="nucleotide sequence ID" value="NZ_CP017770.1"/>
</dbReference>
<evidence type="ECO:0000256" key="3">
    <source>
        <dbReference type="ARBA" id="ARBA00022553"/>
    </source>
</evidence>
<dbReference type="GO" id="GO:0003700">
    <property type="term" value="F:DNA-binding transcription factor activity"/>
    <property type="evidence" value="ECO:0007669"/>
    <property type="project" value="InterPro"/>
</dbReference>
<dbReference type="Pfam" id="PF17853">
    <property type="entry name" value="GGDEF_2"/>
    <property type="match status" value="1"/>
</dbReference>
<evidence type="ECO:0000256" key="9">
    <source>
        <dbReference type="SAM" id="Coils"/>
    </source>
</evidence>
<keyword evidence="7" id="KW-0804">Transcription</keyword>
<dbReference type="PANTHER" id="PTHR42713">
    <property type="entry name" value="HISTIDINE KINASE-RELATED"/>
    <property type="match status" value="1"/>
</dbReference>
<feature type="coiled-coil region" evidence="9">
    <location>
        <begin position="109"/>
        <end position="136"/>
    </location>
</feature>
<keyword evidence="9" id="KW-0175">Coiled coil</keyword>
<evidence type="ECO:0000256" key="4">
    <source>
        <dbReference type="ARBA" id="ARBA00023012"/>
    </source>
</evidence>
<evidence type="ECO:0000256" key="5">
    <source>
        <dbReference type="ARBA" id="ARBA00023015"/>
    </source>
</evidence>
<feature type="domain" description="HTH araC/xylS-type" evidence="10">
    <location>
        <begin position="428"/>
        <end position="527"/>
    </location>
</feature>
<comment type="subcellular location">
    <subcellularLocation>
        <location evidence="1">Cytoplasm</location>
    </subcellularLocation>
</comment>
<dbReference type="PROSITE" id="PS01124">
    <property type="entry name" value="HTH_ARAC_FAMILY_2"/>
    <property type="match status" value="1"/>
</dbReference>
<keyword evidence="13" id="KW-1185">Reference proteome</keyword>
<dbReference type="InterPro" id="IPR018060">
    <property type="entry name" value="HTH_AraC"/>
</dbReference>
<dbReference type="Pfam" id="PF12833">
    <property type="entry name" value="HTH_18"/>
    <property type="match status" value="1"/>
</dbReference>
<dbReference type="GO" id="GO:0005737">
    <property type="term" value="C:cytoplasm"/>
    <property type="evidence" value="ECO:0007669"/>
    <property type="project" value="UniProtKB-SubCell"/>
</dbReference>
<dbReference type="Gene3D" id="1.10.10.60">
    <property type="entry name" value="Homeodomain-like"/>
    <property type="match status" value="2"/>
</dbReference>
<dbReference type="KEGG" id="pcx:LPB68_17365"/>
<sequence length="540" mass="62562">MKRVMLVDDEILFRENIRDCIHWEQEGFEYCGDASDGEVALPLIEQWMPDILITDIKMPFMNGLELSSIIRKRMPDIKIMILSGHDEFQYAQSALRIGVDEYCIKPVSAADIIQQLHRISQKIDAEREEKERIKNLTQMLATQKIRTQEMLLADLCNGYMTTSEAIHSANLLSLTLVAKYYCVIITEFRCHDNDLSIDTSHILQKETELEFSLQKQVELLTFKQKRTEKIWILKGNTTEQLQLAIDSLQEQHEDQDNLAIPIELSIGIGTIQHRLLGIHDSYLEAEEDKHWRRLLTKQGQNGLYPMIGESLDQTISLDHNEFISYLKFGSSTHVTPFVEQFASDLKRLNWHVPLYGYYILNDLIFKVFQSTKETFQNSEEAAATLGKLQKQIETVDSWGKAFAFLINLAQQYWLKRKESTDKYTEMLEQVKEYIRCHYHNNQLSLIDAAEYVSVSPSHLSKVFSQETGQTFIEYVTHIRIRRAMELLKSTHAKSYEIAYQVGYNDAHYFSNLFKKSTGMTTKEFRRSDSISIQSSGTEGA</sequence>
<dbReference type="Pfam" id="PF00072">
    <property type="entry name" value="Response_reg"/>
    <property type="match status" value="1"/>
</dbReference>
<dbReference type="SMART" id="SM00448">
    <property type="entry name" value="REC"/>
    <property type="match status" value="1"/>
</dbReference>
<feature type="modified residue" description="4-aspartylphosphate" evidence="8">
    <location>
        <position position="55"/>
    </location>
</feature>
<proteinExistence type="predicted"/>
<evidence type="ECO:0000256" key="1">
    <source>
        <dbReference type="ARBA" id="ARBA00004496"/>
    </source>
</evidence>
<dbReference type="InterPro" id="IPR041522">
    <property type="entry name" value="CdaR_GGDEF"/>
</dbReference>
<reference evidence="12 13" key="1">
    <citation type="submission" date="2016-02" db="EMBL/GenBank/DDBJ databases">
        <title>Paenibacillus sp. LPB0068, isolated from Crassostrea gigas.</title>
        <authorList>
            <person name="Shin S.-K."/>
            <person name="Yi H."/>
        </authorList>
    </citation>
    <scope>NUCLEOTIDE SEQUENCE [LARGE SCALE GENOMIC DNA]</scope>
    <source>
        <strain evidence="12 13">LPB0068</strain>
    </source>
</reference>
<evidence type="ECO:0000259" key="10">
    <source>
        <dbReference type="PROSITE" id="PS01124"/>
    </source>
</evidence>
<accession>A0A167AQN5</accession>
<keyword evidence="6" id="KW-0238">DNA-binding</keyword>
<organism evidence="12 13">
    <name type="scientific">Paenibacillus crassostreae</name>
    <dbReference type="NCBI Taxonomy" id="1763538"/>
    <lineage>
        <taxon>Bacteria</taxon>
        <taxon>Bacillati</taxon>
        <taxon>Bacillota</taxon>
        <taxon>Bacilli</taxon>
        <taxon>Bacillales</taxon>
        <taxon>Paenibacillaceae</taxon>
        <taxon>Paenibacillus</taxon>
    </lineage>
</organism>
<dbReference type="SMART" id="SM00342">
    <property type="entry name" value="HTH_ARAC"/>
    <property type="match status" value="1"/>
</dbReference>
<dbReference type="Proteomes" id="UP000077134">
    <property type="component" value="Unassembled WGS sequence"/>
</dbReference>
<dbReference type="SUPFAM" id="SSF52172">
    <property type="entry name" value="CheY-like"/>
    <property type="match status" value="1"/>
</dbReference>
<dbReference type="InterPro" id="IPR009057">
    <property type="entry name" value="Homeodomain-like_sf"/>
</dbReference>
<dbReference type="PROSITE" id="PS50110">
    <property type="entry name" value="RESPONSE_REGULATORY"/>
    <property type="match status" value="1"/>
</dbReference>
<evidence type="ECO:0000256" key="8">
    <source>
        <dbReference type="PROSITE-ProRule" id="PRU00169"/>
    </source>
</evidence>
<evidence type="ECO:0000256" key="7">
    <source>
        <dbReference type="ARBA" id="ARBA00023163"/>
    </source>
</evidence>
<dbReference type="InterPro" id="IPR001789">
    <property type="entry name" value="Sig_transdc_resp-reg_receiver"/>
</dbReference>
<comment type="caution">
    <text evidence="12">The sequence shown here is derived from an EMBL/GenBank/DDBJ whole genome shotgun (WGS) entry which is preliminary data.</text>
</comment>
<keyword evidence="2" id="KW-0963">Cytoplasm</keyword>
<keyword evidence="4" id="KW-0902">Two-component regulatory system</keyword>
<evidence type="ECO:0000256" key="6">
    <source>
        <dbReference type="ARBA" id="ARBA00023125"/>
    </source>
</evidence>
<gene>
    <name evidence="12" type="ORF">PNBC_20235</name>
</gene>
<dbReference type="InterPro" id="IPR051552">
    <property type="entry name" value="HptR"/>
</dbReference>
<evidence type="ECO:0000313" key="13">
    <source>
        <dbReference type="Proteomes" id="UP000077134"/>
    </source>
</evidence>
<dbReference type="STRING" id="1763538.LPB68_17365"/>
<dbReference type="PANTHER" id="PTHR42713:SF3">
    <property type="entry name" value="TRANSCRIPTIONAL REGULATORY PROTEIN HPTR"/>
    <property type="match status" value="1"/>
</dbReference>
<evidence type="ECO:0000259" key="11">
    <source>
        <dbReference type="PROSITE" id="PS50110"/>
    </source>
</evidence>
<dbReference type="AlphaFoldDB" id="A0A167AQN5"/>
<dbReference type="SUPFAM" id="SSF46689">
    <property type="entry name" value="Homeodomain-like"/>
    <property type="match status" value="2"/>
</dbReference>
<dbReference type="EMBL" id="LSFN01000041">
    <property type="protein sequence ID" value="OAB71319.1"/>
    <property type="molecule type" value="Genomic_DNA"/>
</dbReference>
<evidence type="ECO:0008006" key="14">
    <source>
        <dbReference type="Google" id="ProtNLM"/>
    </source>
</evidence>